<accession>A0AB39L1C4</accession>
<dbReference type="GO" id="GO:0008408">
    <property type="term" value="F:3'-5' exonuclease activity"/>
    <property type="evidence" value="ECO:0007669"/>
    <property type="project" value="TreeGrafter"/>
</dbReference>
<keyword evidence="1" id="KW-0540">Nuclease</keyword>
<dbReference type="Gene3D" id="3.30.420.10">
    <property type="entry name" value="Ribonuclease H-like superfamily/Ribonuclease H"/>
    <property type="match status" value="1"/>
</dbReference>
<organism evidence="5">
    <name type="scientific">Sinomonas puerhi</name>
    <dbReference type="NCBI Taxonomy" id="3238584"/>
    <lineage>
        <taxon>Bacteria</taxon>
        <taxon>Bacillati</taxon>
        <taxon>Actinomycetota</taxon>
        <taxon>Actinomycetes</taxon>
        <taxon>Micrococcales</taxon>
        <taxon>Micrococcaceae</taxon>
        <taxon>Sinomonas</taxon>
    </lineage>
</organism>
<evidence type="ECO:0000256" key="1">
    <source>
        <dbReference type="ARBA" id="ARBA00022722"/>
    </source>
</evidence>
<evidence type="ECO:0000259" key="4">
    <source>
        <dbReference type="SMART" id="SM00479"/>
    </source>
</evidence>
<reference evidence="5" key="1">
    <citation type="submission" date="2024-07" db="EMBL/GenBank/DDBJ databases">
        <authorList>
            <person name="fu j."/>
        </authorList>
    </citation>
    <scope>NUCLEOTIDE SEQUENCE</scope>
    <source>
        <strain evidence="5">P10A9</strain>
    </source>
</reference>
<dbReference type="AlphaFoldDB" id="A0AB39L1C4"/>
<evidence type="ECO:0000313" key="5">
    <source>
        <dbReference type="EMBL" id="XDP44097.1"/>
    </source>
</evidence>
<keyword evidence="2" id="KW-0378">Hydrolase</keyword>
<evidence type="ECO:0000256" key="2">
    <source>
        <dbReference type="ARBA" id="ARBA00022801"/>
    </source>
</evidence>
<dbReference type="NCBIfam" id="NF005927">
    <property type="entry name" value="PRK07942.1"/>
    <property type="match status" value="1"/>
</dbReference>
<dbReference type="CDD" id="cd06127">
    <property type="entry name" value="DEDDh"/>
    <property type="match status" value="1"/>
</dbReference>
<dbReference type="GO" id="GO:0005829">
    <property type="term" value="C:cytosol"/>
    <property type="evidence" value="ECO:0007669"/>
    <property type="project" value="TreeGrafter"/>
</dbReference>
<dbReference type="SUPFAM" id="SSF53098">
    <property type="entry name" value="Ribonuclease H-like"/>
    <property type="match status" value="1"/>
</dbReference>
<name>A0AB39L1C4_9MICC</name>
<proteinExistence type="predicted"/>
<dbReference type="InterPro" id="IPR012337">
    <property type="entry name" value="RNaseH-like_sf"/>
</dbReference>
<dbReference type="PANTHER" id="PTHR30231:SF4">
    <property type="entry name" value="PROTEIN NEN2"/>
    <property type="match status" value="1"/>
</dbReference>
<protein>
    <submittedName>
        <fullName evidence="5">3'-5' exonuclease</fullName>
    </submittedName>
</protein>
<dbReference type="InterPro" id="IPR013520">
    <property type="entry name" value="Ribonucl_H"/>
</dbReference>
<evidence type="ECO:0000256" key="3">
    <source>
        <dbReference type="ARBA" id="ARBA00022839"/>
    </source>
</evidence>
<dbReference type="PANTHER" id="PTHR30231">
    <property type="entry name" value="DNA POLYMERASE III SUBUNIT EPSILON"/>
    <property type="match status" value="1"/>
</dbReference>
<dbReference type="SMART" id="SM00479">
    <property type="entry name" value="EXOIII"/>
    <property type="match status" value="1"/>
</dbReference>
<dbReference type="Pfam" id="PF00929">
    <property type="entry name" value="RNase_T"/>
    <property type="match status" value="1"/>
</dbReference>
<dbReference type="EMBL" id="CP163302">
    <property type="protein sequence ID" value="XDP44097.1"/>
    <property type="molecule type" value="Genomic_DNA"/>
</dbReference>
<sequence>MKSEAQNPQLQTPAIHNAQPWNAGARAAFDLETTGRNSRAARIVTASIVVLAADGSVEVEHEWLADPGVEIPAEAAEVHGITTEKARSEGRPAGEVVGEVASTLQDLFDRGVPVVAFNASYDFTVMAAECARHGISQLTRFPVLDPYVINKQVERFRKGKRTLGALCEQYGVILTDAHSSGADALAAAQLLDAMVTRFPELDRPAAHLHHNQIDWSAAQAADFQSYLRRTKPTAVVEGDWPVLLPHDAGQAGF</sequence>
<feature type="domain" description="Exonuclease" evidence="4">
    <location>
        <begin position="25"/>
        <end position="200"/>
    </location>
</feature>
<dbReference type="RefSeq" id="WP_369044911.1">
    <property type="nucleotide sequence ID" value="NZ_CP163302.1"/>
</dbReference>
<dbReference type="GO" id="GO:0003676">
    <property type="term" value="F:nucleic acid binding"/>
    <property type="evidence" value="ECO:0007669"/>
    <property type="project" value="InterPro"/>
</dbReference>
<dbReference type="InterPro" id="IPR036397">
    <property type="entry name" value="RNaseH_sf"/>
</dbReference>
<gene>
    <name evidence="5" type="ORF">AB5L97_12490</name>
</gene>
<dbReference type="KEGG" id="spue:AB5L97_12490"/>
<keyword evidence="3 5" id="KW-0269">Exonuclease</keyword>